<evidence type="ECO:0000256" key="2">
    <source>
        <dbReference type="ARBA" id="ARBA00022771"/>
    </source>
</evidence>
<keyword evidence="1" id="KW-0479">Metal-binding</keyword>
<protein>
    <recommendedName>
        <fullName evidence="5">SWIM-type domain-containing protein</fullName>
    </recommendedName>
</protein>
<dbReference type="PANTHER" id="PTHR31973:SF113">
    <property type="entry name" value="PROTEIN FAR1-RELATED SEQUENCE 5-LIKE"/>
    <property type="match status" value="1"/>
</dbReference>
<dbReference type="InterPro" id="IPR007527">
    <property type="entry name" value="Znf_SWIM"/>
</dbReference>
<feature type="domain" description="SWIM-type" evidence="5">
    <location>
        <begin position="122"/>
        <end position="154"/>
    </location>
</feature>
<evidence type="ECO:0000259" key="5">
    <source>
        <dbReference type="PROSITE" id="PS50966"/>
    </source>
</evidence>
<comment type="caution">
    <text evidence="6">The sequence shown here is derived from an EMBL/GenBank/DDBJ whole genome shotgun (WGS) entry which is preliminary data.</text>
</comment>
<sequence>MAKLEKVYGRVKKYLQDAGYERWSRSHATVNMGRMMTSNIAECINGCLVDARQLPIIDFLEEARILIGSWNCKNREIASYTKETLGRIFEELLIINASKCAKIKVVASSEFIFSVYGGGIRYIVYLERKTCSCGRFQHDEIPCAHAMTVLKKRNIKDIHPYCSNYYKHEALTNTHAVPMEPMPDKSD</sequence>
<keyword evidence="2 4" id="KW-0863">Zinc-finger</keyword>
<dbReference type="PROSITE" id="PS50966">
    <property type="entry name" value="ZF_SWIM"/>
    <property type="match status" value="1"/>
</dbReference>
<evidence type="ECO:0000256" key="4">
    <source>
        <dbReference type="PROSITE-ProRule" id="PRU00325"/>
    </source>
</evidence>
<organism evidence="6 7">
    <name type="scientific">Solanum tuberosum</name>
    <name type="common">Potato</name>
    <dbReference type="NCBI Taxonomy" id="4113"/>
    <lineage>
        <taxon>Eukaryota</taxon>
        <taxon>Viridiplantae</taxon>
        <taxon>Streptophyta</taxon>
        <taxon>Embryophyta</taxon>
        <taxon>Tracheophyta</taxon>
        <taxon>Spermatophyta</taxon>
        <taxon>Magnoliopsida</taxon>
        <taxon>eudicotyledons</taxon>
        <taxon>Gunneridae</taxon>
        <taxon>Pentapetalae</taxon>
        <taxon>asterids</taxon>
        <taxon>lamiids</taxon>
        <taxon>Solanales</taxon>
        <taxon>Solanaceae</taxon>
        <taxon>Solanoideae</taxon>
        <taxon>Solaneae</taxon>
        <taxon>Solanum</taxon>
    </lineage>
</organism>
<evidence type="ECO:0000256" key="3">
    <source>
        <dbReference type="ARBA" id="ARBA00022833"/>
    </source>
</evidence>
<reference evidence="6 7" key="1">
    <citation type="journal article" date="2021" name="bioRxiv">
        <title>Chromosome-scale and haplotype-resolved genome assembly of a tetraploid potato cultivar.</title>
        <authorList>
            <person name="Sun H."/>
            <person name="Jiao W.-B."/>
            <person name="Krause K."/>
            <person name="Campoy J.A."/>
            <person name="Goel M."/>
            <person name="Folz-Donahue K."/>
            <person name="Kukat C."/>
            <person name="Huettel B."/>
            <person name="Schneeberger K."/>
        </authorList>
    </citation>
    <scope>NUCLEOTIDE SEQUENCE [LARGE SCALE GENOMIC DNA]</scope>
    <source>
        <strain evidence="6">SolTubOtavaFocal</strain>
        <tissue evidence="6">Leaves</tissue>
    </source>
</reference>
<dbReference type="Pfam" id="PF04434">
    <property type="entry name" value="SWIM"/>
    <property type="match status" value="1"/>
</dbReference>
<dbReference type="SMART" id="SM00575">
    <property type="entry name" value="ZnF_PMZ"/>
    <property type="match status" value="1"/>
</dbReference>
<accession>A0ABQ7UTC0</accession>
<gene>
    <name evidence="6" type="ORF">KY290_025298</name>
</gene>
<name>A0ABQ7UTC0_SOLTU</name>
<dbReference type="EMBL" id="JAIVGD010000018">
    <property type="protein sequence ID" value="KAH0755028.1"/>
    <property type="molecule type" value="Genomic_DNA"/>
</dbReference>
<dbReference type="PANTHER" id="PTHR31973">
    <property type="entry name" value="POLYPROTEIN, PUTATIVE-RELATED"/>
    <property type="match status" value="1"/>
</dbReference>
<evidence type="ECO:0000256" key="1">
    <source>
        <dbReference type="ARBA" id="ARBA00022723"/>
    </source>
</evidence>
<proteinExistence type="predicted"/>
<evidence type="ECO:0000313" key="6">
    <source>
        <dbReference type="EMBL" id="KAH0755028.1"/>
    </source>
</evidence>
<dbReference type="InterPro" id="IPR006564">
    <property type="entry name" value="Znf_PMZ"/>
</dbReference>
<keyword evidence="3" id="KW-0862">Zinc</keyword>
<dbReference type="Proteomes" id="UP000826656">
    <property type="component" value="Unassembled WGS sequence"/>
</dbReference>
<keyword evidence="7" id="KW-1185">Reference proteome</keyword>
<evidence type="ECO:0000313" key="7">
    <source>
        <dbReference type="Proteomes" id="UP000826656"/>
    </source>
</evidence>